<sequence length="166" mass="18883">APCNRHRGPARARVVCRPSNYGRLDNHRAHKPAPAQKRALTHGHHLGRPRRTGDDAHLGRVRRCLVLGIYCHLGHPHGYRLGRLGIGNGRRGSAWWVWSRARHGYCNPAGKCVHGDWEDWRWCCAVGLGVEWSIGQGAAGWCCGGCRWCFWVLRRVRERVEVRCET</sequence>
<proteinExistence type="predicted"/>
<evidence type="ECO:0000256" key="1">
    <source>
        <dbReference type="SAM" id="MobiDB-lite"/>
    </source>
</evidence>
<protein>
    <submittedName>
        <fullName evidence="2">Uncharacterized protein</fullName>
    </submittedName>
</protein>
<name>A0A139ANT4_GONPJ</name>
<keyword evidence="3" id="KW-1185">Reference proteome</keyword>
<dbReference type="AlphaFoldDB" id="A0A139ANT4"/>
<evidence type="ECO:0000313" key="3">
    <source>
        <dbReference type="Proteomes" id="UP000070544"/>
    </source>
</evidence>
<dbReference type="Proteomes" id="UP000070544">
    <property type="component" value="Unassembled WGS sequence"/>
</dbReference>
<dbReference type="EMBL" id="KQ965742">
    <property type="protein sequence ID" value="KXS18411.1"/>
    <property type="molecule type" value="Genomic_DNA"/>
</dbReference>
<evidence type="ECO:0000313" key="2">
    <source>
        <dbReference type="EMBL" id="KXS18411.1"/>
    </source>
</evidence>
<organism evidence="2 3">
    <name type="scientific">Gonapodya prolifera (strain JEL478)</name>
    <name type="common">Monoblepharis prolifera</name>
    <dbReference type="NCBI Taxonomy" id="1344416"/>
    <lineage>
        <taxon>Eukaryota</taxon>
        <taxon>Fungi</taxon>
        <taxon>Fungi incertae sedis</taxon>
        <taxon>Chytridiomycota</taxon>
        <taxon>Chytridiomycota incertae sedis</taxon>
        <taxon>Monoblepharidomycetes</taxon>
        <taxon>Monoblepharidales</taxon>
        <taxon>Gonapodyaceae</taxon>
        <taxon>Gonapodya</taxon>
    </lineage>
</organism>
<accession>A0A139ANT4</accession>
<gene>
    <name evidence="2" type="ORF">M427DRAFT_143844</name>
</gene>
<feature type="region of interest" description="Disordered" evidence="1">
    <location>
        <begin position="26"/>
        <end position="54"/>
    </location>
</feature>
<reference evidence="2 3" key="1">
    <citation type="journal article" date="2015" name="Genome Biol. Evol.">
        <title>Phylogenomic analyses indicate that early fungi evolved digesting cell walls of algal ancestors of land plants.</title>
        <authorList>
            <person name="Chang Y."/>
            <person name="Wang S."/>
            <person name="Sekimoto S."/>
            <person name="Aerts A.L."/>
            <person name="Choi C."/>
            <person name="Clum A."/>
            <person name="LaButti K.M."/>
            <person name="Lindquist E.A."/>
            <person name="Yee Ngan C."/>
            <person name="Ohm R.A."/>
            <person name="Salamov A.A."/>
            <person name="Grigoriev I.V."/>
            <person name="Spatafora J.W."/>
            <person name="Berbee M.L."/>
        </authorList>
    </citation>
    <scope>NUCLEOTIDE SEQUENCE [LARGE SCALE GENOMIC DNA]</scope>
    <source>
        <strain evidence="2 3">JEL478</strain>
    </source>
</reference>
<feature type="compositionally biased region" description="Basic residues" evidence="1">
    <location>
        <begin position="39"/>
        <end position="50"/>
    </location>
</feature>
<feature type="non-terminal residue" evidence="2">
    <location>
        <position position="1"/>
    </location>
</feature>